<evidence type="ECO:0000313" key="8">
    <source>
        <dbReference type="Proteomes" id="UP000537862"/>
    </source>
</evidence>
<dbReference type="InterPro" id="IPR050638">
    <property type="entry name" value="AA-Vitamin_Transporters"/>
</dbReference>
<gene>
    <name evidence="7" type="ORF">HKX39_08680</name>
</gene>
<feature type="transmembrane region" description="Helical" evidence="5">
    <location>
        <begin position="7"/>
        <end position="27"/>
    </location>
</feature>
<dbReference type="InterPro" id="IPR000620">
    <property type="entry name" value="EamA_dom"/>
</dbReference>
<evidence type="ECO:0000259" key="6">
    <source>
        <dbReference type="Pfam" id="PF00892"/>
    </source>
</evidence>
<dbReference type="AlphaFoldDB" id="A0A849P566"/>
<feature type="transmembrane region" description="Helical" evidence="5">
    <location>
        <begin position="265"/>
        <end position="285"/>
    </location>
</feature>
<evidence type="ECO:0000256" key="3">
    <source>
        <dbReference type="ARBA" id="ARBA00022989"/>
    </source>
</evidence>
<evidence type="ECO:0000313" key="7">
    <source>
        <dbReference type="EMBL" id="NOL52236.1"/>
    </source>
</evidence>
<dbReference type="SUPFAM" id="SSF103481">
    <property type="entry name" value="Multidrug resistance efflux transporter EmrE"/>
    <property type="match status" value="2"/>
</dbReference>
<dbReference type="RefSeq" id="WP_171680928.1">
    <property type="nucleotide sequence ID" value="NZ_JABGBN010000007.1"/>
</dbReference>
<feature type="transmembrane region" description="Helical" evidence="5">
    <location>
        <begin position="115"/>
        <end position="133"/>
    </location>
</feature>
<evidence type="ECO:0000256" key="4">
    <source>
        <dbReference type="ARBA" id="ARBA00023136"/>
    </source>
</evidence>
<dbReference type="Pfam" id="PF00892">
    <property type="entry name" value="EamA"/>
    <property type="match status" value="2"/>
</dbReference>
<sequence>MPLFDWFLALVTIFAWGINFLASKIALTEAPPLLFGALRFILVAIPAIFFVRFPKAPLKTIIAYSLTINFLQFACMLSAIAFGLASGLTSLLMQWQAFFTVLIAALYFKEKIPIGLLVAFVIALIGMVLIVQGGNMDTALPMSGLFAAIGAAFFWACGNITIKKMPHVDMVSLVIWGGAMSIPAFALASYLIEGPELIQQSLSQMGVKGWGGIAYAAYVSTLIGYVIWCKLLSRRPIALIAPLTLLVPIIGFISGYLAFGEKMTWVQWIGSAIVLLALGINIFWLKIVKFLHLQAFRNK</sequence>
<protein>
    <submittedName>
        <fullName evidence="7">EamA family transporter</fullName>
    </submittedName>
</protein>
<proteinExistence type="predicted"/>
<accession>A0A849P566</accession>
<dbReference type="EMBL" id="JABGBN010000007">
    <property type="protein sequence ID" value="NOL52236.1"/>
    <property type="molecule type" value="Genomic_DNA"/>
</dbReference>
<comment type="caution">
    <text evidence="7">The sequence shown here is derived from an EMBL/GenBank/DDBJ whole genome shotgun (WGS) entry which is preliminary data.</text>
</comment>
<evidence type="ECO:0000256" key="2">
    <source>
        <dbReference type="ARBA" id="ARBA00022692"/>
    </source>
</evidence>
<dbReference type="PANTHER" id="PTHR32322:SF9">
    <property type="entry name" value="AMINO-ACID METABOLITE EFFLUX PUMP-RELATED"/>
    <property type="match status" value="1"/>
</dbReference>
<evidence type="ECO:0000256" key="1">
    <source>
        <dbReference type="ARBA" id="ARBA00004141"/>
    </source>
</evidence>
<feature type="domain" description="EamA" evidence="6">
    <location>
        <begin position="142"/>
        <end position="280"/>
    </location>
</feature>
<dbReference type="Proteomes" id="UP000537862">
    <property type="component" value="Unassembled WGS sequence"/>
</dbReference>
<feature type="transmembrane region" description="Helical" evidence="5">
    <location>
        <begin position="33"/>
        <end position="51"/>
    </location>
</feature>
<comment type="subcellular location">
    <subcellularLocation>
        <location evidence="1">Membrane</location>
        <topology evidence="1">Multi-pass membrane protein</topology>
    </subcellularLocation>
</comment>
<keyword evidence="2 5" id="KW-0812">Transmembrane</keyword>
<feature type="transmembrane region" description="Helical" evidence="5">
    <location>
        <begin position="239"/>
        <end position="259"/>
    </location>
</feature>
<feature type="domain" description="EamA" evidence="6">
    <location>
        <begin position="7"/>
        <end position="131"/>
    </location>
</feature>
<feature type="transmembrane region" description="Helical" evidence="5">
    <location>
        <begin position="139"/>
        <end position="158"/>
    </location>
</feature>
<name>A0A849P566_9BURK</name>
<feature type="transmembrane region" description="Helical" evidence="5">
    <location>
        <begin position="170"/>
        <end position="192"/>
    </location>
</feature>
<keyword evidence="3 5" id="KW-1133">Transmembrane helix</keyword>
<feature type="transmembrane region" description="Helical" evidence="5">
    <location>
        <begin position="63"/>
        <end position="85"/>
    </location>
</feature>
<dbReference type="InterPro" id="IPR037185">
    <property type="entry name" value="EmrE-like"/>
</dbReference>
<dbReference type="PANTHER" id="PTHR32322">
    <property type="entry name" value="INNER MEMBRANE TRANSPORTER"/>
    <property type="match status" value="1"/>
</dbReference>
<reference evidence="7 8" key="1">
    <citation type="submission" date="2020-05" db="EMBL/GenBank/DDBJ databases">
        <authorList>
            <person name="Niu N."/>
        </authorList>
    </citation>
    <scope>NUCLEOTIDE SEQUENCE [LARGE SCALE GENOMIC DNA]</scope>
    <source>
        <strain evidence="7 8">3340-03</strain>
    </source>
</reference>
<organism evidence="7 8">
    <name type="scientific">Pelistega suis</name>
    <dbReference type="NCBI Taxonomy" id="1631957"/>
    <lineage>
        <taxon>Bacteria</taxon>
        <taxon>Pseudomonadati</taxon>
        <taxon>Pseudomonadota</taxon>
        <taxon>Betaproteobacteria</taxon>
        <taxon>Burkholderiales</taxon>
        <taxon>Alcaligenaceae</taxon>
        <taxon>Pelistega</taxon>
    </lineage>
</organism>
<keyword evidence="8" id="KW-1185">Reference proteome</keyword>
<keyword evidence="4 5" id="KW-0472">Membrane</keyword>
<dbReference type="GO" id="GO:0016020">
    <property type="term" value="C:membrane"/>
    <property type="evidence" value="ECO:0007669"/>
    <property type="project" value="UniProtKB-SubCell"/>
</dbReference>
<evidence type="ECO:0000256" key="5">
    <source>
        <dbReference type="SAM" id="Phobius"/>
    </source>
</evidence>
<feature type="transmembrane region" description="Helical" evidence="5">
    <location>
        <begin position="212"/>
        <end position="232"/>
    </location>
</feature>